<evidence type="ECO:0000256" key="2">
    <source>
        <dbReference type="SAM" id="Phobius"/>
    </source>
</evidence>
<gene>
    <name evidence="3" type="ORF">C6I21_00390</name>
</gene>
<keyword evidence="2" id="KW-1133">Transmembrane helix</keyword>
<comment type="caution">
    <text evidence="3">The sequence shown here is derived from an EMBL/GenBank/DDBJ whole genome shotgun (WGS) entry which is preliminary data.</text>
</comment>
<reference evidence="3 4" key="1">
    <citation type="submission" date="2018-03" db="EMBL/GenBank/DDBJ databases">
        <title>Bacillus urumqiensis sp. nov., a moderately haloalkaliphilic bacterium isolated from a salt lake.</title>
        <authorList>
            <person name="Zhao B."/>
            <person name="Liao Z."/>
        </authorList>
    </citation>
    <scope>NUCLEOTIDE SEQUENCE [LARGE SCALE GENOMIC DNA]</scope>
    <source>
        <strain evidence="3 4">BZ-SZ-XJ18</strain>
    </source>
</reference>
<dbReference type="AlphaFoldDB" id="A0A2P6MLC0"/>
<feature type="transmembrane region" description="Helical" evidence="2">
    <location>
        <begin position="12"/>
        <end position="30"/>
    </location>
</feature>
<dbReference type="Gene3D" id="3.30.450.40">
    <property type="match status" value="1"/>
</dbReference>
<evidence type="ECO:0000313" key="3">
    <source>
        <dbReference type="EMBL" id="PRO67060.1"/>
    </source>
</evidence>
<accession>A0A2P6MLC0</accession>
<evidence type="ECO:0000313" key="4">
    <source>
        <dbReference type="Proteomes" id="UP000243650"/>
    </source>
</evidence>
<sequence length="413" mass="46760">MYYKQPSHIRKLVELVIMFGGLILLDRFVFAPELLYHPLQPFLLLLVLFAVRYGVYYGAAGFFIVLAYRMLSYMTGGGDIFLLFYDPNQSMPILLELISTILVGLFSSSFRERYDSQQFVKDELQEDNEEMRRTLEQLNRTQKTLKQKVLESDYSLQRIYQIGLALDHDRPELIRSEAMSLFAGMLKAERLALYHMDSSGRALRLSKQRGEKGSFPQSILLGEGNDPFSRAAQSGEITIRTVYDPPNSPGLTAPVVVDGNVVEILAVDDPDIETIRPHDLHILGLVLAWMGTRLSKAGKYMEREEQPKRHTGTSMYQMLYFEEIVQQEEEKNADGLHPYSVVTLNVPTGADFSVVELDLVLAPLVREVDRIGYDSTSGRLSILLPGTSSENAVLVEQRIWDTLGRKGVLHESS</sequence>
<keyword evidence="4" id="KW-1185">Reference proteome</keyword>
<feature type="transmembrane region" description="Helical" evidence="2">
    <location>
        <begin position="42"/>
        <end position="71"/>
    </location>
</feature>
<dbReference type="EMBL" id="PVNS01000001">
    <property type="protein sequence ID" value="PRO67060.1"/>
    <property type="molecule type" value="Genomic_DNA"/>
</dbReference>
<keyword evidence="1" id="KW-0175">Coiled coil</keyword>
<proteinExistence type="predicted"/>
<organism evidence="3 4">
    <name type="scientific">Alkalicoccus urumqiensis</name>
    <name type="common">Bacillus urumqiensis</name>
    <dbReference type="NCBI Taxonomy" id="1548213"/>
    <lineage>
        <taxon>Bacteria</taxon>
        <taxon>Bacillati</taxon>
        <taxon>Bacillota</taxon>
        <taxon>Bacilli</taxon>
        <taxon>Bacillales</taxon>
        <taxon>Bacillaceae</taxon>
        <taxon>Alkalicoccus</taxon>
    </lineage>
</organism>
<evidence type="ECO:0008006" key="5">
    <source>
        <dbReference type="Google" id="ProtNLM"/>
    </source>
</evidence>
<name>A0A2P6MLC0_ALKUR</name>
<dbReference type="OrthoDB" id="2352976at2"/>
<dbReference type="SUPFAM" id="SSF55781">
    <property type="entry name" value="GAF domain-like"/>
    <property type="match status" value="1"/>
</dbReference>
<dbReference type="InterPro" id="IPR029016">
    <property type="entry name" value="GAF-like_dom_sf"/>
</dbReference>
<protein>
    <recommendedName>
        <fullName evidence="5">GAF domain-containing protein</fullName>
    </recommendedName>
</protein>
<evidence type="ECO:0000256" key="1">
    <source>
        <dbReference type="SAM" id="Coils"/>
    </source>
</evidence>
<dbReference type="Proteomes" id="UP000243650">
    <property type="component" value="Unassembled WGS sequence"/>
</dbReference>
<feature type="transmembrane region" description="Helical" evidence="2">
    <location>
        <begin position="92"/>
        <end position="110"/>
    </location>
</feature>
<feature type="coiled-coil region" evidence="1">
    <location>
        <begin position="117"/>
        <end position="148"/>
    </location>
</feature>
<keyword evidence="2" id="KW-0472">Membrane</keyword>
<dbReference type="RefSeq" id="WP_105957446.1">
    <property type="nucleotide sequence ID" value="NZ_PVNS01000001.1"/>
</dbReference>
<keyword evidence="2" id="KW-0812">Transmembrane</keyword>